<dbReference type="STRING" id="665467.SAMN02982931_04459"/>
<name>A0A1G6EFN6_9HYPH</name>
<feature type="transmembrane region" description="Helical" evidence="2">
    <location>
        <begin position="22"/>
        <end position="40"/>
    </location>
</feature>
<evidence type="ECO:0000313" key="3">
    <source>
        <dbReference type="EMBL" id="SDB56212.1"/>
    </source>
</evidence>
<evidence type="ECO:0000313" key="4">
    <source>
        <dbReference type="Proteomes" id="UP000199071"/>
    </source>
</evidence>
<dbReference type="EMBL" id="FMXQ01000012">
    <property type="protein sequence ID" value="SDB56212.1"/>
    <property type="molecule type" value="Genomic_DNA"/>
</dbReference>
<dbReference type="CDD" id="cd05483">
    <property type="entry name" value="retropepsin_like_bacteria"/>
    <property type="match status" value="1"/>
</dbReference>
<dbReference type="InterPro" id="IPR034122">
    <property type="entry name" value="Retropepsin-like_bacterial"/>
</dbReference>
<protein>
    <submittedName>
        <fullName evidence="3">Gag-polyprotein putative aspartyl protease</fullName>
    </submittedName>
</protein>
<keyword evidence="2" id="KW-0812">Transmembrane</keyword>
<dbReference type="GO" id="GO:0004190">
    <property type="term" value="F:aspartic-type endopeptidase activity"/>
    <property type="evidence" value="ECO:0007669"/>
    <property type="project" value="InterPro"/>
</dbReference>
<dbReference type="SUPFAM" id="SSF50630">
    <property type="entry name" value="Acid proteases"/>
    <property type="match status" value="1"/>
</dbReference>
<keyword evidence="3" id="KW-0378">Hydrolase</keyword>
<sequence length="215" mass="22313">MVAGPGAACAPDLLGRTPSPVTGFRLIILAAVVVAAAVSVPEIAPGLLARLVETPATQRAEASPPRRPAAPASKPVAATARERAARPSSSATGRRVVLEADRGGHFLVDASINGRRIEAMVDTGATTVSLTAETARRLGIHPPRSAFNLPSSTANGIVNVARVMLSEIRVGGIRVRDVEATVIPGDLLRVNLLGMSFLGRLSKFELSGPRLVLLE</sequence>
<dbReference type="AlphaFoldDB" id="A0A1G6EFN6"/>
<dbReference type="Proteomes" id="UP000199071">
    <property type="component" value="Unassembled WGS sequence"/>
</dbReference>
<feature type="compositionally biased region" description="Low complexity" evidence="1">
    <location>
        <begin position="59"/>
        <end position="79"/>
    </location>
</feature>
<dbReference type="Gene3D" id="2.40.70.10">
    <property type="entry name" value="Acid Proteases"/>
    <property type="match status" value="1"/>
</dbReference>
<evidence type="ECO:0000256" key="1">
    <source>
        <dbReference type="SAM" id="MobiDB-lite"/>
    </source>
</evidence>
<reference evidence="3 4" key="1">
    <citation type="submission" date="2016-10" db="EMBL/GenBank/DDBJ databases">
        <authorList>
            <person name="de Groot N.N."/>
        </authorList>
    </citation>
    <scope>NUCLEOTIDE SEQUENCE [LARGE SCALE GENOMIC DNA]</scope>
    <source>
        <strain evidence="3 4">ATCC 35022</strain>
    </source>
</reference>
<proteinExistence type="predicted"/>
<dbReference type="InterPro" id="IPR021109">
    <property type="entry name" value="Peptidase_aspartic_dom_sf"/>
</dbReference>
<feature type="region of interest" description="Disordered" evidence="1">
    <location>
        <begin position="58"/>
        <end position="95"/>
    </location>
</feature>
<keyword evidence="4" id="KW-1185">Reference proteome</keyword>
<keyword evidence="2" id="KW-0472">Membrane</keyword>
<accession>A0A1G6EFN6</accession>
<dbReference type="InterPro" id="IPR001969">
    <property type="entry name" value="Aspartic_peptidase_AS"/>
</dbReference>
<dbReference type="InterPro" id="IPR011969">
    <property type="entry name" value="Clan_AA_Asp_peptidase_C"/>
</dbReference>
<dbReference type="GO" id="GO:0006508">
    <property type="term" value="P:proteolysis"/>
    <property type="evidence" value="ECO:0007669"/>
    <property type="project" value="UniProtKB-KW"/>
</dbReference>
<keyword evidence="3" id="KW-0645">Protease</keyword>
<dbReference type="OrthoDB" id="7595324at2"/>
<organism evidence="3 4">
    <name type="scientific">Bauldia litoralis</name>
    <dbReference type="NCBI Taxonomy" id="665467"/>
    <lineage>
        <taxon>Bacteria</taxon>
        <taxon>Pseudomonadati</taxon>
        <taxon>Pseudomonadota</taxon>
        <taxon>Alphaproteobacteria</taxon>
        <taxon>Hyphomicrobiales</taxon>
        <taxon>Kaistiaceae</taxon>
        <taxon>Bauldia</taxon>
    </lineage>
</organism>
<evidence type="ECO:0000256" key="2">
    <source>
        <dbReference type="SAM" id="Phobius"/>
    </source>
</evidence>
<dbReference type="NCBIfam" id="TIGR02281">
    <property type="entry name" value="clan_AA_DTGA"/>
    <property type="match status" value="1"/>
</dbReference>
<dbReference type="Pfam" id="PF13975">
    <property type="entry name" value="gag-asp_proteas"/>
    <property type="match status" value="1"/>
</dbReference>
<keyword evidence="2" id="KW-1133">Transmembrane helix</keyword>
<gene>
    <name evidence="3" type="ORF">SAMN02982931_04459</name>
</gene>
<dbReference type="PROSITE" id="PS00141">
    <property type="entry name" value="ASP_PROTEASE"/>
    <property type="match status" value="1"/>
</dbReference>